<keyword evidence="3" id="KW-1185">Reference proteome</keyword>
<reference evidence="2" key="5">
    <citation type="submission" date="2015-06" db="UniProtKB">
        <authorList>
            <consortium name="EnsemblFungi"/>
        </authorList>
    </citation>
    <scope>IDENTIFICATION</scope>
    <source>
        <strain evidence="2">ATCC 64411</strain>
    </source>
</reference>
<sequence length="92" mass="10031">CGDEGLEVPGSHHVYATRRGKVAAVYCNFEKGQNRCKRAVVEAKRKQIGQECGDGYVAGFTEWIMYIPGVSYGGMFGYGFGAIGDDKKFCGH</sequence>
<evidence type="ECO:0000313" key="3">
    <source>
        <dbReference type="Proteomes" id="UP000011715"/>
    </source>
</evidence>
<reference evidence="1" key="3">
    <citation type="submission" date="2011-03" db="EMBL/GenBank/DDBJ databases">
        <title>Annotation of Magnaporthe poae ATCC 64411.</title>
        <authorList>
            <person name="Ma L.-J."/>
            <person name="Dead R."/>
            <person name="Young S.K."/>
            <person name="Zeng Q."/>
            <person name="Gargeya S."/>
            <person name="Fitzgerald M."/>
            <person name="Haas B."/>
            <person name="Abouelleil A."/>
            <person name="Alvarado L."/>
            <person name="Arachchi H.M."/>
            <person name="Berlin A."/>
            <person name="Brown A."/>
            <person name="Chapman S.B."/>
            <person name="Chen Z."/>
            <person name="Dunbar C."/>
            <person name="Freedman E."/>
            <person name="Gearin G."/>
            <person name="Gellesch M."/>
            <person name="Goldberg J."/>
            <person name="Griggs A."/>
            <person name="Gujja S."/>
            <person name="Heiman D."/>
            <person name="Howarth C."/>
            <person name="Larson L."/>
            <person name="Lui A."/>
            <person name="MacDonald P.J.P."/>
            <person name="Mehta T."/>
            <person name="Montmayeur A."/>
            <person name="Murphy C."/>
            <person name="Neiman D."/>
            <person name="Pearson M."/>
            <person name="Priest M."/>
            <person name="Roberts A."/>
            <person name="Saif S."/>
            <person name="Shea T."/>
            <person name="Shenoy N."/>
            <person name="Sisk P."/>
            <person name="Stolte C."/>
            <person name="Sykes S."/>
            <person name="Yandava C."/>
            <person name="Wortman J."/>
            <person name="Nusbaum C."/>
            <person name="Birren B."/>
        </authorList>
    </citation>
    <scope>NUCLEOTIDE SEQUENCE</scope>
    <source>
        <strain evidence="1">ATCC 64411</strain>
    </source>
</reference>
<dbReference type="STRING" id="644358.A0A0C4ED16"/>
<accession>A0A0C4ED16</accession>
<evidence type="ECO:0000313" key="2">
    <source>
        <dbReference type="EnsemblFungi" id="MAPG_10608T0"/>
    </source>
</evidence>
<proteinExistence type="predicted"/>
<dbReference type="VEuPathDB" id="FungiDB:MAPG_10608"/>
<dbReference type="OrthoDB" id="5006988at2759"/>
<evidence type="ECO:0000313" key="1">
    <source>
        <dbReference type="EMBL" id="KLU90757.1"/>
    </source>
</evidence>
<reference evidence="3" key="2">
    <citation type="submission" date="2010-05" db="EMBL/GenBank/DDBJ databases">
        <title>The genome sequence of Magnaporthe poae strain ATCC 64411.</title>
        <authorList>
            <person name="Ma L.-J."/>
            <person name="Dead R."/>
            <person name="Young S."/>
            <person name="Zeng Q."/>
            <person name="Koehrsen M."/>
            <person name="Alvarado L."/>
            <person name="Berlin A."/>
            <person name="Chapman S.B."/>
            <person name="Chen Z."/>
            <person name="Freedman E."/>
            <person name="Gellesch M."/>
            <person name="Goldberg J."/>
            <person name="Griggs A."/>
            <person name="Gujja S."/>
            <person name="Heilman E.R."/>
            <person name="Heiman D."/>
            <person name="Hepburn T."/>
            <person name="Howarth C."/>
            <person name="Jen D."/>
            <person name="Larson L."/>
            <person name="Mehta T."/>
            <person name="Neiman D."/>
            <person name="Pearson M."/>
            <person name="Roberts A."/>
            <person name="Saif S."/>
            <person name="Shea T."/>
            <person name="Shenoy N."/>
            <person name="Sisk P."/>
            <person name="Stolte C."/>
            <person name="Sykes S."/>
            <person name="Walk T."/>
            <person name="White J."/>
            <person name="Yandava C."/>
            <person name="Haas B."/>
            <person name="Nusbaum C."/>
            <person name="Birren B."/>
        </authorList>
    </citation>
    <scope>NUCLEOTIDE SEQUENCE [LARGE SCALE GENOMIC DNA]</scope>
    <source>
        <strain evidence="3">ATCC 64411 / 73-15</strain>
    </source>
</reference>
<protein>
    <submittedName>
        <fullName evidence="1 2">Uncharacterized protein</fullName>
    </submittedName>
</protein>
<reference evidence="1" key="1">
    <citation type="submission" date="2010-05" db="EMBL/GenBank/DDBJ databases">
        <title>The Genome Sequence of Magnaporthe poae strain ATCC 64411.</title>
        <authorList>
            <consortium name="The Broad Institute Genome Sequencing Platform"/>
            <consortium name="Broad Institute Genome Sequencing Center for Infectious Disease"/>
            <person name="Ma L.-J."/>
            <person name="Dead R."/>
            <person name="Young S."/>
            <person name="Zeng Q."/>
            <person name="Koehrsen M."/>
            <person name="Alvarado L."/>
            <person name="Berlin A."/>
            <person name="Chapman S.B."/>
            <person name="Chen Z."/>
            <person name="Freedman E."/>
            <person name="Gellesch M."/>
            <person name="Goldberg J."/>
            <person name="Griggs A."/>
            <person name="Gujja S."/>
            <person name="Heilman E.R."/>
            <person name="Heiman D."/>
            <person name="Hepburn T."/>
            <person name="Howarth C."/>
            <person name="Jen D."/>
            <person name="Larson L."/>
            <person name="Mehta T."/>
            <person name="Neiman D."/>
            <person name="Pearson M."/>
            <person name="Roberts A."/>
            <person name="Saif S."/>
            <person name="Shea T."/>
            <person name="Shenoy N."/>
            <person name="Sisk P."/>
            <person name="Stolte C."/>
            <person name="Sykes S."/>
            <person name="Walk T."/>
            <person name="White J."/>
            <person name="Yandava C."/>
            <person name="Haas B."/>
            <person name="Nusbaum C."/>
            <person name="Birren B."/>
        </authorList>
    </citation>
    <scope>NUCLEOTIDE SEQUENCE</scope>
    <source>
        <strain evidence="1">ATCC 64411</strain>
    </source>
</reference>
<dbReference type="Proteomes" id="UP000011715">
    <property type="component" value="Unassembled WGS sequence"/>
</dbReference>
<dbReference type="eggNOG" id="ENOG502RNC7">
    <property type="taxonomic scope" value="Eukaryota"/>
</dbReference>
<dbReference type="EMBL" id="GL876975">
    <property type="protein sequence ID" value="KLU90757.1"/>
    <property type="molecule type" value="Genomic_DNA"/>
</dbReference>
<reference evidence="2" key="4">
    <citation type="journal article" date="2015" name="G3 (Bethesda)">
        <title>Genome sequences of three phytopathogenic species of the Magnaporthaceae family of fungi.</title>
        <authorList>
            <person name="Okagaki L.H."/>
            <person name="Nunes C.C."/>
            <person name="Sailsbery J."/>
            <person name="Clay B."/>
            <person name="Brown D."/>
            <person name="John T."/>
            <person name="Oh Y."/>
            <person name="Young N."/>
            <person name="Fitzgerald M."/>
            <person name="Haas B.J."/>
            <person name="Zeng Q."/>
            <person name="Young S."/>
            <person name="Adiconis X."/>
            <person name="Fan L."/>
            <person name="Levin J.Z."/>
            <person name="Mitchell T.K."/>
            <person name="Okubara P.A."/>
            <person name="Farman M.L."/>
            <person name="Kohn L.M."/>
            <person name="Birren B."/>
            <person name="Ma L.-J."/>
            <person name="Dean R.A."/>
        </authorList>
    </citation>
    <scope>NUCLEOTIDE SEQUENCE</scope>
    <source>
        <strain evidence="2">ATCC 64411 / 73-15</strain>
    </source>
</reference>
<organism evidence="2 3">
    <name type="scientific">Magnaporthiopsis poae (strain ATCC 64411 / 73-15)</name>
    <name type="common">Kentucky bluegrass fungus</name>
    <name type="synonym">Magnaporthe poae</name>
    <dbReference type="NCBI Taxonomy" id="644358"/>
    <lineage>
        <taxon>Eukaryota</taxon>
        <taxon>Fungi</taxon>
        <taxon>Dikarya</taxon>
        <taxon>Ascomycota</taxon>
        <taxon>Pezizomycotina</taxon>
        <taxon>Sordariomycetes</taxon>
        <taxon>Sordariomycetidae</taxon>
        <taxon>Magnaporthales</taxon>
        <taxon>Magnaporthaceae</taxon>
        <taxon>Magnaporthiopsis</taxon>
    </lineage>
</organism>
<gene>
    <name evidence="1" type="ORF">MAPG_10608</name>
</gene>
<name>A0A0C4ED16_MAGP6</name>
<dbReference type="AlphaFoldDB" id="A0A0C4ED16"/>
<dbReference type="EMBL" id="ADBL01002370">
    <property type="status" value="NOT_ANNOTATED_CDS"/>
    <property type="molecule type" value="Genomic_DNA"/>
</dbReference>
<dbReference type="EnsemblFungi" id="MAPG_10608T0">
    <property type="protein sequence ID" value="MAPG_10608T0"/>
    <property type="gene ID" value="MAPG_10608"/>
</dbReference>